<dbReference type="GO" id="GO:0016787">
    <property type="term" value="F:hydrolase activity"/>
    <property type="evidence" value="ECO:0007669"/>
    <property type="project" value="UniProtKB-KW"/>
</dbReference>
<keyword evidence="2" id="KW-0378">Hydrolase</keyword>
<keyword evidence="3" id="KW-1185">Reference proteome</keyword>
<evidence type="ECO:0000313" key="3">
    <source>
        <dbReference type="Proteomes" id="UP000321938"/>
    </source>
</evidence>
<comment type="caution">
    <text evidence="2">The sequence shown here is derived from an EMBL/GenBank/DDBJ whole genome shotgun (WGS) entry which is preliminary data.</text>
</comment>
<dbReference type="InterPro" id="IPR000073">
    <property type="entry name" value="AB_hydrolase_1"/>
</dbReference>
<evidence type="ECO:0000313" key="2">
    <source>
        <dbReference type="EMBL" id="TXE18303.1"/>
    </source>
</evidence>
<dbReference type="PRINTS" id="PR00111">
    <property type="entry name" value="ABHYDROLASE"/>
</dbReference>
<evidence type="ECO:0000259" key="1">
    <source>
        <dbReference type="Pfam" id="PF00561"/>
    </source>
</evidence>
<dbReference type="PANTHER" id="PTHR43798">
    <property type="entry name" value="MONOACYLGLYCEROL LIPASE"/>
    <property type="match status" value="1"/>
</dbReference>
<accession>A0A5C7BHD6</accession>
<dbReference type="AlphaFoldDB" id="A0A5C7BHD6"/>
<dbReference type="InterPro" id="IPR029058">
    <property type="entry name" value="AB_hydrolase_fold"/>
</dbReference>
<organism evidence="2 3">
    <name type="scientific">Psychroserpens burtonensis</name>
    <dbReference type="NCBI Taxonomy" id="49278"/>
    <lineage>
        <taxon>Bacteria</taxon>
        <taxon>Pseudomonadati</taxon>
        <taxon>Bacteroidota</taxon>
        <taxon>Flavobacteriia</taxon>
        <taxon>Flavobacteriales</taxon>
        <taxon>Flavobacteriaceae</taxon>
        <taxon>Psychroserpens</taxon>
    </lineage>
</organism>
<dbReference type="OrthoDB" id="252464at2"/>
<dbReference type="Pfam" id="PF00561">
    <property type="entry name" value="Abhydrolase_1"/>
    <property type="match status" value="1"/>
</dbReference>
<dbReference type="SUPFAM" id="SSF53474">
    <property type="entry name" value="alpha/beta-Hydrolases"/>
    <property type="match status" value="1"/>
</dbReference>
<name>A0A5C7BHD6_9FLAO</name>
<gene>
    <name evidence="2" type="ORF">ES692_06545</name>
</gene>
<protein>
    <submittedName>
        <fullName evidence="2">Alpha/beta hydrolase</fullName>
    </submittedName>
</protein>
<reference evidence="2 3" key="1">
    <citation type="submission" date="2019-08" db="EMBL/GenBank/DDBJ databases">
        <title>Genome of Psychroserpens burtonensis ACAM 167.</title>
        <authorList>
            <person name="Bowman J.P."/>
        </authorList>
    </citation>
    <scope>NUCLEOTIDE SEQUENCE [LARGE SCALE GENOMIC DNA]</scope>
    <source>
        <strain evidence="2 3">ACAM 167</strain>
    </source>
</reference>
<dbReference type="Proteomes" id="UP000321938">
    <property type="component" value="Unassembled WGS sequence"/>
</dbReference>
<dbReference type="InterPro" id="IPR050266">
    <property type="entry name" value="AB_hydrolase_sf"/>
</dbReference>
<proteinExistence type="predicted"/>
<dbReference type="Gene3D" id="3.40.50.1820">
    <property type="entry name" value="alpha/beta hydrolase"/>
    <property type="match status" value="1"/>
</dbReference>
<feature type="domain" description="AB hydrolase-1" evidence="1">
    <location>
        <begin position="20"/>
        <end position="244"/>
    </location>
</feature>
<dbReference type="RefSeq" id="WP_028871915.1">
    <property type="nucleotide sequence ID" value="NZ_VOSB01000008.1"/>
</dbReference>
<dbReference type="EMBL" id="VOSB01000008">
    <property type="protein sequence ID" value="TXE18303.1"/>
    <property type="molecule type" value="Genomic_DNA"/>
</dbReference>
<dbReference type="STRING" id="1123037.GCA_000425305_02096"/>
<sequence>MVLQYKGVPVYYEDEGQGDAIILLHGFLANSTMWKDIKPLFVKNKRVICIDLLGHGQTDCLGYSHTMTDMGDAALAVLDHLKLKTYSLIGHSMGGYVALAIAEKNPKAILCVCLMNSTYHADDEERKALRKRANIMIQTNFESMVRMSVANLFSSESRVTHRKDIDKAIDEALKTVPQGYIAGQEGMLLRKDKFDFFKNLDAHKLIIIGKKDPVIDGELIISEIEDTDIQYKELSYGHMSYIENKSELSYLIKHLIEFTHL</sequence>